<dbReference type="AlphaFoldDB" id="A0A420EBN0"/>
<feature type="domain" description="FAD dependent oxidoreductase" evidence="2">
    <location>
        <begin position="8"/>
        <end position="40"/>
    </location>
</feature>
<dbReference type="Gene3D" id="3.50.50.60">
    <property type="entry name" value="FAD/NAD(P)-binding domain"/>
    <property type="match status" value="2"/>
</dbReference>
<dbReference type="GO" id="GO:0016491">
    <property type="term" value="F:oxidoreductase activity"/>
    <property type="evidence" value="ECO:0007669"/>
    <property type="project" value="UniProtKB-KW"/>
</dbReference>
<dbReference type="InterPro" id="IPR036188">
    <property type="entry name" value="FAD/NAD-bd_sf"/>
</dbReference>
<dbReference type="Proteomes" id="UP000286482">
    <property type="component" value="Unassembled WGS sequence"/>
</dbReference>
<dbReference type="Gene3D" id="3.30.9.10">
    <property type="entry name" value="D-Amino Acid Oxidase, subunit A, domain 2"/>
    <property type="match status" value="1"/>
</dbReference>
<evidence type="ECO:0000313" key="4">
    <source>
        <dbReference type="Proteomes" id="UP000286482"/>
    </source>
</evidence>
<evidence type="ECO:0000313" key="3">
    <source>
        <dbReference type="EMBL" id="RKF18053.1"/>
    </source>
</evidence>
<keyword evidence="4" id="KW-1185">Reference proteome</keyword>
<proteinExistence type="predicted"/>
<dbReference type="RefSeq" id="WP_120355279.1">
    <property type="nucleotide sequence ID" value="NZ_RAQO01000006.1"/>
</dbReference>
<reference evidence="3 4" key="1">
    <citation type="submission" date="2018-09" db="EMBL/GenBank/DDBJ databases">
        <authorList>
            <person name="Wang Z."/>
        </authorList>
    </citation>
    <scope>NUCLEOTIDE SEQUENCE [LARGE SCALE GENOMIC DNA]</scope>
    <source>
        <strain evidence="3 4">ALS 81</strain>
    </source>
</reference>
<organism evidence="3 4">
    <name type="scientific">Alginatibacterium sediminis</name>
    <dbReference type="NCBI Taxonomy" id="2164068"/>
    <lineage>
        <taxon>Bacteria</taxon>
        <taxon>Pseudomonadati</taxon>
        <taxon>Pseudomonadota</taxon>
        <taxon>Gammaproteobacteria</taxon>
        <taxon>Alteromonadales</taxon>
        <taxon>Alteromonadaceae</taxon>
        <taxon>Alginatibacterium</taxon>
    </lineage>
</organism>
<dbReference type="EMBL" id="RAQO01000006">
    <property type="protein sequence ID" value="RKF18053.1"/>
    <property type="molecule type" value="Genomic_DNA"/>
</dbReference>
<accession>A0A420EBN0</accession>
<feature type="domain" description="FAD dependent oxidoreductase" evidence="2">
    <location>
        <begin position="204"/>
        <end position="369"/>
    </location>
</feature>
<dbReference type="OrthoDB" id="1401001at2"/>
<name>A0A420EBN0_9ALTE</name>
<comment type="caution">
    <text evidence="3">The sequence shown here is derived from an EMBL/GenBank/DDBJ whole genome shotgun (WGS) entry which is preliminary data.</text>
</comment>
<sequence length="470" mass="52272">MKSKPSSIAVVGAGVAGVTLALRLAQKHKCQVTLIEKGPSFVNGPPICHLHAGGNLYREIDQQQCITLLEQSIDTLRFYPFCANIRPTVIAVPIDDSGSPNDLSQRLEVLRKHYAALVAKDPLNRVLGDPNDYFQYFSREQMSQLALQSQPQQLDKPEHWMIELAKQLDFDSVQWPLVLVQEYGLSVFRLAASAELMLKEIPNCELHLNTEVIALKRHADQWQIQVQRHSETFDIEADYLINACGYQSGQLDDMAGFSRQRMVEFKAAYVARWPQVSGHWPELIFHGQRGTPKGMAQFTPYAEQHIQLHGMTEDITLFKGGLVTSNLSSAQPQLSAELQHKLSHGWPQAVIEQRSQRAIDHISRFLPAFSQAKVAGKPLFGAQQIPGDDAELRAADVSFAGEFYARAEIVKANSALAVADAIAGELGLELQTNPPCLDCALNAEQIEQRAIVIARLRHYPVALAKFLPTT</sequence>
<dbReference type="SUPFAM" id="SSF51905">
    <property type="entry name" value="FAD/NAD(P)-binding domain"/>
    <property type="match status" value="1"/>
</dbReference>
<dbReference type="InterPro" id="IPR006076">
    <property type="entry name" value="FAD-dep_OxRdtase"/>
</dbReference>
<dbReference type="Pfam" id="PF01266">
    <property type="entry name" value="DAO"/>
    <property type="match status" value="2"/>
</dbReference>
<evidence type="ECO:0000256" key="1">
    <source>
        <dbReference type="ARBA" id="ARBA00023002"/>
    </source>
</evidence>
<evidence type="ECO:0000259" key="2">
    <source>
        <dbReference type="Pfam" id="PF01266"/>
    </source>
</evidence>
<gene>
    <name evidence="3" type="ORF">DBZ36_12485</name>
</gene>
<protein>
    <submittedName>
        <fullName evidence="3">FAD-dependent oxidoreductase</fullName>
    </submittedName>
</protein>
<keyword evidence="1" id="KW-0560">Oxidoreductase</keyword>